<protein>
    <recommendedName>
        <fullName evidence="4">AgmX/PglI C-terminal domain-containing protein</fullName>
    </recommendedName>
</protein>
<reference evidence="2 3" key="1">
    <citation type="submission" date="2015-09" db="EMBL/GenBank/DDBJ databases">
        <title>Sorangium comparison.</title>
        <authorList>
            <person name="Zaburannyi N."/>
            <person name="Bunk B."/>
            <person name="Overmann J."/>
            <person name="Mueller R."/>
        </authorList>
    </citation>
    <scope>NUCLEOTIDE SEQUENCE [LARGE SCALE GENOMIC DNA]</scope>
    <source>
        <strain evidence="2 3">So ceGT47</strain>
    </source>
</reference>
<evidence type="ECO:0000313" key="2">
    <source>
        <dbReference type="EMBL" id="AUX26541.1"/>
    </source>
</evidence>
<dbReference type="Proteomes" id="UP000295781">
    <property type="component" value="Chromosome"/>
</dbReference>
<dbReference type="AlphaFoldDB" id="A0A4P2QB43"/>
<feature type="compositionally biased region" description="Basic and acidic residues" evidence="1">
    <location>
        <begin position="336"/>
        <end position="349"/>
    </location>
</feature>
<evidence type="ECO:0000256" key="1">
    <source>
        <dbReference type="SAM" id="MobiDB-lite"/>
    </source>
</evidence>
<proteinExistence type="predicted"/>
<dbReference type="EMBL" id="CP012670">
    <property type="protein sequence ID" value="AUX26541.1"/>
    <property type="molecule type" value="Genomic_DNA"/>
</dbReference>
<feature type="region of interest" description="Disordered" evidence="1">
    <location>
        <begin position="296"/>
        <end position="349"/>
    </location>
</feature>
<name>A0A4P2QB43_SORCE</name>
<evidence type="ECO:0000313" key="3">
    <source>
        <dbReference type="Proteomes" id="UP000295781"/>
    </source>
</evidence>
<evidence type="ECO:0008006" key="4">
    <source>
        <dbReference type="Google" id="ProtNLM"/>
    </source>
</evidence>
<dbReference type="SUPFAM" id="SSF74653">
    <property type="entry name" value="TolA/TonB C-terminal domain"/>
    <property type="match status" value="1"/>
</dbReference>
<organism evidence="2 3">
    <name type="scientific">Sorangium cellulosum</name>
    <name type="common">Polyangium cellulosum</name>
    <dbReference type="NCBI Taxonomy" id="56"/>
    <lineage>
        <taxon>Bacteria</taxon>
        <taxon>Pseudomonadati</taxon>
        <taxon>Myxococcota</taxon>
        <taxon>Polyangia</taxon>
        <taxon>Polyangiales</taxon>
        <taxon>Polyangiaceae</taxon>
        <taxon>Sorangium</taxon>
    </lineage>
</organism>
<feature type="compositionally biased region" description="Basic and acidic residues" evidence="1">
    <location>
        <begin position="296"/>
        <end position="313"/>
    </location>
</feature>
<accession>A0A4P2QB43</accession>
<dbReference type="NCBIfam" id="NF033768">
    <property type="entry name" value="myxo_SS_tail"/>
    <property type="match status" value="1"/>
</dbReference>
<gene>
    <name evidence="2" type="ORF">SOCEGT47_071110</name>
</gene>
<sequence>MLAARAPGAREAAGPRALAPFRPLAARGTLAREQGKGWSQMDTFKVAPSMASSNPFLGNLPFSPYPACDPGVPEDAPEGSYTYALVKSAPDVPAEECETDAMSVEVLVRWGNSLLHLAHLTPPRAFHVGEDDAPAGACDVFVPAARLGAARAPLVLVGDGGEVSAVIPEGASGSIQIGNCRMTIAQAISSGRAVPCAELVGARRIELPLGARARLELGDFGFEVAVGRAGRRVAGKVSVDRRSLPFAALSTALHVGLLATMAALMPPMAMADEGGVTSEQAYLMAQALDALAERELPEARQDADASRPGEREGGTGAAAVGESGKAGSTTSQETGGRWEIEGPKDNRDVRISRAQALEDAARFGMIGVLQAGMGGDPNALTAPWGGVDTLGNGPKSALGTLWDATLGESGGAGGLGLTGIGEGGGGRFLGVGMGAIGTIGRGNGLGDGQGFGPGHGGSGFVGGPGHKPSAPRMRVGSPSVSGRLPPEVIQRIVRQNFGRFRLCYESGLRSSPNLTGRVSVAFVIGRDGAVSSVQNGGSDLPDSGVVACVVRAFYGLSFPPPDAGVVTVSYPILFSPSGG</sequence>
<dbReference type="InterPro" id="IPR049806">
    <property type="entry name" value="MasK-like_C"/>
</dbReference>